<evidence type="ECO:0000313" key="2">
    <source>
        <dbReference type="Proteomes" id="UP000594688"/>
    </source>
</evidence>
<reference evidence="1 2" key="1">
    <citation type="submission" date="2020-02" db="EMBL/GenBank/DDBJ databases">
        <title>Genomic and physiological characterization of two novel Nitrospinaceae genera.</title>
        <authorList>
            <person name="Mueller A.J."/>
            <person name="Jung M.-Y."/>
            <person name="Strachan C.R."/>
            <person name="Herbold C.W."/>
            <person name="Kirkegaard R.H."/>
            <person name="Daims H."/>
        </authorList>
    </citation>
    <scope>NUCLEOTIDE SEQUENCE [LARGE SCALE GENOMIC DNA]</scope>
    <source>
        <strain evidence="1">EB</strain>
    </source>
</reference>
<protein>
    <submittedName>
        <fullName evidence="1">Uncharacterized protein</fullName>
    </submittedName>
</protein>
<name>A0A7T0BVN1_9BACT</name>
<dbReference type="AlphaFoldDB" id="A0A7T0BVN1"/>
<proteinExistence type="predicted"/>
<sequence length="80" mass="9088">MMNKENEITGPFIKKIESKKRNYRDFEGLNIKMRAISKSFVGFTSVCAVNPRVISKFISTYQSLTPAQKAALALEDKENN</sequence>
<gene>
    <name evidence="1" type="ORF">G3M70_07215</name>
</gene>
<organism evidence="1 2">
    <name type="scientific">Candidatus Nitronauta litoralis</name>
    <dbReference type="NCBI Taxonomy" id="2705533"/>
    <lineage>
        <taxon>Bacteria</taxon>
        <taxon>Pseudomonadati</taxon>
        <taxon>Nitrospinota/Tectimicrobiota group</taxon>
        <taxon>Nitrospinota</taxon>
        <taxon>Nitrospinia</taxon>
        <taxon>Nitrospinales</taxon>
        <taxon>Nitrospinaceae</taxon>
        <taxon>Candidatus Nitronauta</taxon>
    </lineage>
</organism>
<accession>A0A7T0BVN1</accession>
<dbReference type="KEGG" id="nli:G3M70_07215"/>
<dbReference type="Proteomes" id="UP000594688">
    <property type="component" value="Chromosome"/>
</dbReference>
<dbReference type="EMBL" id="CP048685">
    <property type="protein sequence ID" value="QPJ61686.1"/>
    <property type="molecule type" value="Genomic_DNA"/>
</dbReference>
<evidence type="ECO:0000313" key="1">
    <source>
        <dbReference type="EMBL" id="QPJ61686.1"/>
    </source>
</evidence>